<feature type="region of interest" description="Disordered" evidence="3">
    <location>
        <begin position="1"/>
        <end position="25"/>
    </location>
</feature>
<dbReference type="GO" id="GO:0000150">
    <property type="term" value="F:DNA strand exchange activity"/>
    <property type="evidence" value="ECO:0007669"/>
    <property type="project" value="InterPro"/>
</dbReference>
<evidence type="ECO:0000259" key="4">
    <source>
        <dbReference type="PROSITE" id="PS51736"/>
    </source>
</evidence>
<evidence type="ECO:0000256" key="3">
    <source>
        <dbReference type="SAM" id="MobiDB-lite"/>
    </source>
</evidence>
<dbReference type="PANTHER" id="PTHR30461:SF2">
    <property type="entry name" value="SERINE RECOMBINASE PINE-RELATED"/>
    <property type="match status" value="1"/>
</dbReference>
<proteinExistence type="predicted"/>
<evidence type="ECO:0000313" key="5">
    <source>
        <dbReference type="EMBL" id="SVB45117.1"/>
    </source>
</evidence>
<dbReference type="InterPro" id="IPR006119">
    <property type="entry name" value="Resolv_N"/>
</dbReference>
<dbReference type="InterPro" id="IPR050639">
    <property type="entry name" value="SSR_resolvase"/>
</dbReference>
<dbReference type="PANTHER" id="PTHR30461">
    <property type="entry name" value="DNA-INVERTASE FROM LAMBDOID PROPHAGE"/>
    <property type="match status" value="1"/>
</dbReference>
<dbReference type="InterPro" id="IPR036162">
    <property type="entry name" value="Resolvase-like_N_sf"/>
</dbReference>
<evidence type="ECO:0000256" key="2">
    <source>
        <dbReference type="ARBA" id="ARBA00023172"/>
    </source>
</evidence>
<dbReference type="SUPFAM" id="SSF53041">
    <property type="entry name" value="Resolvase-like"/>
    <property type="match status" value="1"/>
</dbReference>
<keyword evidence="2" id="KW-0233">DNA recombination</keyword>
<protein>
    <recommendedName>
        <fullName evidence="4">Resolvase/invertase-type recombinase catalytic domain-containing protein</fullName>
    </recommendedName>
</protein>
<name>A0A382E5G6_9ZZZZ</name>
<organism evidence="5">
    <name type="scientific">marine metagenome</name>
    <dbReference type="NCBI Taxonomy" id="408172"/>
    <lineage>
        <taxon>unclassified sequences</taxon>
        <taxon>metagenomes</taxon>
        <taxon>ecological metagenomes</taxon>
    </lineage>
</organism>
<sequence length="246" mass="28508">MEQVVGYYRTSSNSNVGQDKDSRKRQQHAVMNYASSNGMTVVSEFYDKGVSGTKEILNRPSFMKMLDYCEDNEISTIVLEDASRMSRDLIIQETGFQYLTTKLGYKLVSVANPDTFVEHSPTGTLIRQVLGTIAQFEKSNLVEKLRVARERKSIVNKRKGIIARSGKGKVEGKKRLTEKSPYLTELVVSYRKKIDRRTHQPYSYRKISKLLQEKNEISMSYQTVNRILDDVVFMKKEERNRKRRKI</sequence>
<dbReference type="CDD" id="cd00338">
    <property type="entry name" value="Ser_Recombinase"/>
    <property type="match status" value="1"/>
</dbReference>
<dbReference type="SMART" id="SM00857">
    <property type="entry name" value="Resolvase"/>
    <property type="match status" value="1"/>
</dbReference>
<keyword evidence="1" id="KW-0238">DNA-binding</keyword>
<reference evidence="5" key="1">
    <citation type="submission" date="2018-05" db="EMBL/GenBank/DDBJ databases">
        <authorList>
            <person name="Lanie J.A."/>
            <person name="Ng W.-L."/>
            <person name="Kazmierczak K.M."/>
            <person name="Andrzejewski T.M."/>
            <person name="Davidsen T.M."/>
            <person name="Wayne K.J."/>
            <person name="Tettelin H."/>
            <person name="Glass J.I."/>
            <person name="Rusch D."/>
            <person name="Podicherti R."/>
            <person name="Tsui H.-C.T."/>
            <person name="Winkler M.E."/>
        </authorList>
    </citation>
    <scope>NUCLEOTIDE SEQUENCE</scope>
</reference>
<feature type="domain" description="Resolvase/invertase-type recombinase catalytic" evidence="4">
    <location>
        <begin position="3"/>
        <end position="158"/>
    </location>
</feature>
<dbReference type="EMBL" id="UINC01042456">
    <property type="protein sequence ID" value="SVB45117.1"/>
    <property type="molecule type" value="Genomic_DNA"/>
</dbReference>
<evidence type="ECO:0000256" key="1">
    <source>
        <dbReference type="ARBA" id="ARBA00023125"/>
    </source>
</evidence>
<dbReference type="GO" id="GO:0003677">
    <property type="term" value="F:DNA binding"/>
    <property type="evidence" value="ECO:0007669"/>
    <property type="project" value="UniProtKB-KW"/>
</dbReference>
<dbReference type="AlphaFoldDB" id="A0A382E5G6"/>
<dbReference type="Gene3D" id="3.40.50.1390">
    <property type="entry name" value="Resolvase, N-terminal catalytic domain"/>
    <property type="match status" value="1"/>
</dbReference>
<accession>A0A382E5G6</accession>
<gene>
    <name evidence="5" type="ORF">METZ01_LOCUS197971</name>
</gene>
<dbReference type="Pfam" id="PF00239">
    <property type="entry name" value="Resolvase"/>
    <property type="match status" value="1"/>
</dbReference>
<dbReference type="PROSITE" id="PS51736">
    <property type="entry name" value="RECOMBINASES_3"/>
    <property type="match status" value="1"/>
</dbReference>